<organism evidence="3 4">
    <name type="scientific">Exophiala bonariae</name>
    <dbReference type="NCBI Taxonomy" id="1690606"/>
    <lineage>
        <taxon>Eukaryota</taxon>
        <taxon>Fungi</taxon>
        <taxon>Dikarya</taxon>
        <taxon>Ascomycota</taxon>
        <taxon>Pezizomycotina</taxon>
        <taxon>Eurotiomycetes</taxon>
        <taxon>Chaetothyriomycetidae</taxon>
        <taxon>Chaetothyriales</taxon>
        <taxon>Herpotrichiellaceae</taxon>
        <taxon>Exophiala</taxon>
    </lineage>
</organism>
<accession>A0AAV9MUT1</accession>
<dbReference type="EMBL" id="JAVRRD010000058">
    <property type="protein sequence ID" value="KAK5043536.1"/>
    <property type="molecule type" value="Genomic_DNA"/>
</dbReference>
<evidence type="ECO:0000256" key="1">
    <source>
        <dbReference type="SAM" id="MobiDB-lite"/>
    </source>
</evidence>
<evidence type="ECO:0000256" key="2">
    <source>
        <dbReference type="SAM" id="SignalP"/>
    </source>
</evidence>
<feature type="region of interest" description="Disordered" evidence="1">
    <location>
        <begin position="49"/>
        <end position="73"/>
    </location>
</feature>
<protein>
    <recommendedName>
        <fullName evidence="5">Protein CAP22</fullName>
    </recommendedName>
</protein>
<name>A0AAV9MUT1_9EURO</name>
<keyword evidence="4" id="KW-1185">Reference proteome</keyword>
<feature type="chain" id="PRO_5044012736" description="Protein CAP22" evidence="2">
    <location>
        <begin position="23"/>
        <end position="193"/>
    </location>
</feature>
<evidence type="ECO:0000313" key="3">
    <source>
        <dbReference type="EMBL" id="KAK5043536.1"/>
    </source>
</evidence>
<keyword evidence="2" id="KW-0732">Signal</keyword>
<comment type="caution">
    <text evidence="3">The sequence shown here is derived from an EMBL/GenBank/DDBJ whole genome shotgun (WGS) entry which is preliminary data.</text>
</comment>
<dbReference type="Proteomes" id="UP001358417">
    <property type="component" value="Unassembled WGS sequence"/>
</dbReference>
<sequence length="193" mass="19380">MHLAILTALLLQTALFVAISSTEELNASDVPGACSTICQPIVQLTGICDVDPRPSDNGPGENGGRDSTPETDEPIESQCICTNTSFNVSSIAALCASCIEQNANGTVDDMDDIMSACAFSSTSYAPSVTALVAQITVIATKPVTTGTGVVSPTPTGQGATQTAAVAGLSARKNPSSVFILGTALLSLAVGAGT</sequence>
<dbReference type="AlphaFoldDB" id="A0AAV9MUT1"/>
<evidence type="ECO:0008006" key="5">
    <source>
        <dbReference type="Google" id="ProtNLM"/>
    </source>
</evidence>
<dbReference type="RefSeq" id="XP_064699922.1">
    <property type="nucleotide sequence ID" value="XM_064854969.1"/>
</dbReference>
<gene>
    <name evidence="3" type="ORF">LTR84_011438</name>
</gene>
<reference evidence="3 4" key="1">
    <citation type="submission" date="2023-08" db="EMBL/GenBank/DDBJ databases">
        <title>Black Yeasts Isolated from many extreme environments.</title>
        <authorList>
            <person name="Coleine C."/>
            <person name="Stajich J.E."/>
            <person name="Selbmann L."/>
        </authorList>
    </citation>
    <scope>NUCLEOTIDE SEQUENCE [LARGE SCALE GENOMIC DNA]</scope>
    <source>
        <strain evidence="3 4">CCFEE 5792</strain>
    </source>
</reference>
<evidence type="ECO:0000313" key="4">
    <source>
        <dbReference type="Proteomes" id="UP001358417"/>
    </source>
</evidence>
<dbReference type="GeneID" id="89979590"/>
<feature type="signal peptide" evidence="2">
    <location>
        <begin position="1"/>
        <end position="22"/>
    </location>
</feature>
<proteinExistence type="predicted"/>